<dbReference type="GO" id="GO:0032259">
    <property type="term" value="P:methylation"/>
    <property type="evidence" value="ECO:0007669"/>
    <property type="project" value="UniProtKB-KW"/>
</dbReference>
<dbReference type="OrthoDB" id="10251234at2759"/>
<keyword evidence="1 4" id="KW-0489">Methyltransferase</keyword>
<gene>
    <name evidence="4" type="primary">FTSJD2_1</name>
    <name evidence="4" type="ORF">CU098_006876</name>
</gene>
<comment type="catalytic activity">
    <reaction evidence="1">
        <text>a 5'-end (N(7)-methyl 5'-triphosphoguanosine)-ribonucleoside in mRNA + S-adenosyl-L-methionine = a 5'-end (N(7)-methyl 5'-triphosphoguanosine)-(2'-O-methyl-ribonucleoside) in mRNA + S-adenosyl-L-homocysteine + H(+)</text>
        <dbReference type="Rhea" id="RHEA:67020"/>
        <dbReference type="Rhea" id="RHEA-COMP:17167"/>
        <dbReference type="Rhea" id="RHEA-COMP:17168"/>
        <dbReference type="ChEBI" id="CHEBI:15378"/>
        <dbReference type="ChEBI" id="CHEBI:57856"/>
        <dbReference type="ChEBI" id="CHEBI:59789"/>
        <dbReference type="ChEBI" id="CHEBI:156461"/>
        <dbReference type="ChEBI" id="CHEBI:167609"/>
        <dbReference type="EC" id="2.1.1.57"/>
    </reaction>
</comment>
<feature type="region of interest" description="Disordered" evidence="2">
    <location>
        <begin position="1"/>
        <end position="133"/>
    </location>
</feature>
<feature type="domain" description="RrmJ-type SAM-dependent 2'-O-MTase" evidence="3">
    <location>
        <begin position="209"/>
        <end position="419"/>
    </location>
</feature>
<dbReference type="GO" id="GO:0003676">
    <property type="term" value="F:nucleic acid binding"/>
    <property type="evidence" value="ECO:0007669"/>
    <property type="project" value="UniProtKB-UniRule"/>
</dbReference>
<dbReference type="GO" id="GO:0005634">
    <property type="term" value="C:nucleus"/>
    <property type="evidence" value="ECO:0007669"/>
    <property type="project" value="UniProtKB-SubCell"/>
</dbReference>
<dbReference type="AlphaFoldDB" id="A0A367J3Z9"/>
<dbReference type="EC" id="2.1.1.57" evidence="1"/>
<keyword evidence="1" id="KW-0507">mRNA processing</keyword>
<dbReference type="GO" id="GO:0005737">
    <property type="term" value="C:cytoplasm"/>
    <property type="evidence" value="ECO:0007669"/>
    <property type="project" value="TreeGrafter"/>
</dbReference>
<dbReference type="GO" id="GO:0004483">
    <property type="term" value="F:methyltransferase cap1 activity"/>
    <property type="evidence" value="ECO:0007669"/>
    <property type="project" value="UniProtKB-UniRule"/>
</dbReference>
<dbReference type="SUPFAM" id="SSF53335">
    <property type="entry name" value="S-adenosyl-L-methionine-dependent methyltransferases"/>
    <property type="match status" value="1"/>
</dbReference>
<protein>
    <recommendedName>
        <fullName evidence="1">Cap-specific mRNA (nucleoside-2'-O-)-methyltransferase 1</fullName>
        <ecNumber evidence="1">2.1.1.57</ecNumber>
    </recommendedName>
    <alternativeName>
        <fullName evidence="1">Cap1 2'O-ribose methyltransferase 1</fullName>
    </alternativeName>
</protein>
<keyword evidence="1 4" id="KW-0808">Transferase</keyword>
<dbReference type="Pfam" id="PF01728">
    <property type="entry name" value="FtsJ"/>
    <property type="match status" value="1"/>
</dbReference>
<dbReference type="Proteomes" id="UP000253551">
    <property type="component" value="Unassembled WGS sequence"/>
</dbReference>
<keyword evidence="5" id="KW-1185">Reference proteome</keyword>
<comment type="caution">
    <text evidence="4">The sequence shown here is derived from an EMBL/GenBank/DDBJ whole genome shotgun (WGS) entry which is preliminary data.</text>
</comment>
<comment type="subcellular location">
    <subcellularLocation>
        <location evidence="1">Nucleus</location>
    </subcellularLocation>
</comment>
<feature type="non-terminal residue" evidence="4">
    <location>
        <position position="500"/>
    </location>
</feature>
<evidence type="ECO:0000313" key="5">
    <source>
        <dbReference type="Proteomes" id="UP000253551"/>
    </source>
</evidence>
<sequence length="500" mass="57223">MDDLYSDNDPDYRATLVRSGIPPPSLRDQRRQQQRNNDLSRYNPSLQRQAHHRYSPYEHHDQARQDKRHHATNQQYRSQYGSQNASNYPAQDMYHDRSRQPYPQHAEQRPPSQQRAPPLSYNQAAPVKPKPLDMRTSTDFLKCEKRLSVDSLVSVIKKNASEIDYEFLSSKGLVDRVNQLREKIRHVSAEQRSRARSKSNPFERIGDSIFMNRAATKMAALDATFGLTVTENSRDEFTFADICGGPGGFSEYLLWRVHSWGSSAHGFGITLKGDEEVNWHTEKFREDIPRHSLTTVDGPDGTGDLYKQENIRAFESAVLKETGGKGVFLAVADGGFDFSGNEGQQETLVQQLLLCEIITMLCTLKKGGHFVCKFFDMLSTCTASLVWLLYQLFDEICITKPLSSRPANAERYVVCKGLLYDHPTALVSTLLDMNKDTTCPSLFSRDILEKDEDFIDYIKMRNMKFAMKQTEALERLIFFIENPDAAPLYDQEQIKRTCLN</sequence>
<evidence type="ECO:0000313" key="4">
    <source>
        <dbReference type="EMBL" id="RCH84441.1"/>
    </source>
</evidence>
<dbReference type="PANTHER" id="PTHR16121">
    <property type="entry name" value="CAP-SPECIFIC MRNA (NUCLEOSIDE-2'-O-)-METHYLTRANSFERASE 1-RELATED"/>
    <property type="match status" value="1"/>
</dbReference>
<dbReference type="Gene3D" id="3.40.50.12760">
    <property type="match status" value="1"/>
</dbReference>
<keyword evidence="1" id="KW-0949">S-adenosyl-L-methionine</keyword>
<evidence type="ECO:0000259" key="3">
    <source>
        <dbReference type="PROSITE" id="PS51613"/>
    </source>
</evidence>
<proteinExistence type="predicted"/>
<reference evidence="4 5" key="1">
    <citation type="journal article" date="2018" name="G3 (Bethesda)">
        <title>Phylogenetic and Phylogenomic Definition of Rhizopus Species.</title>
        <authorList>
            <person name="Gryganskyi A.P."/>
            <person name="Golan J."/>
            <person name="Dolatabadi S."/>
            <person name="Mondo S."/>
            <person name="Robb S."/>
            <person name="Idnurm A."/>
            <person name="Muszewska A."/>
            <person name="Steczkiewicz K."/>
            <person name="Masonjones S."/>
            <person name="Liao H.L."/>
            <person name="Gajdeczka M.T."/>
            <person name="Anike F."/>
            <person name="Vuek A."/>
            <person name="Anishchenko I.M."/>
            <person name="Voigt K."/>
            <person name="de Hoog G.S."/>
            <person name="Smith M.E."/>
            <person name="Heitman J."/>
            <person name="Vilgalys R."/>
            <person name="Stajich J.E."/>
        </authorList>
    </citation>
    <scope>NUCLEOTIDE SEQUENCE [LARGE SCALE GENOMIC DNA]</scope>
    <source>
        <strain evidence="4 5">LSU 92-RS-03</strain>
    </source>
</reference>
<dbReference type="PROSITE" id="PS51613">
    <property type="entry name" value="SAM_MT_RRMJ"/>
    <property type="match status" value="1"/>
</dbReference>
<feature type="compositionally biased region" description="Polar residues" evidence="2">
    <location>
        <begin position="72"/>
        <end position="89"/>
    </location>
</feature>
<dbReference type="InterPro" id="IPR050851">
    <property type="entry name" value="mRNA_Cap_2O-Ribose_MeTrfase"/>
</dbReference>
<organism evidence="4 5">
    <name type="scientific">Rhizopus stolonifer</name>
    <name type="common">Rhizopus nigricans</name>
    <dbReference type="NCBI Taxonomy" id="4846"/>
    <lineage>
        <taxon>Eukaryota</taxon>
        <taxon>Fungi</taxon>
        <taxon>Fungi incertae sedis</taxon>
        <taxon>Mucoromycota</taxon>
        <taxon>Mucoromycotina</taxon>
        <taxon>Mucoromycetes</taxon>
        <taxon>Mucorales</taxon>
        <taxon>Mucorineae</taxon>
        <taxon>Rhizopodaceae</taxon>
        <taxon>Rhizopus</taxon>
    </lineage>
</organism>
<dbReference type="PANTHER" id="PTHR16121:SF0">
    <property type="entry name" value="CAP-SPECIFIC MRNA (NUCLEOSIDE-2'-O-)-METHYLTRANSFERASE 1"/>
    <property type="match status" value="1"/>
</dbReference>
<dbReference type="InterPro" id="IPR025816">
    <property type="entry name" value="RrmJ-type_MeTrfase"/>
</dbReference>
<keyword evidence="1" id="KW-0506">mRNA capping</keyword>
<accession>A0A367J3Z9</accession>
<dbReference type="EMBL" id="PJQM01004443">
    <property type="protein sequence ID" value="RCH84441.1"/>
    <property type="molecule type" value="Genomic_DNA"/>
</dbReference>
<dbReference type="GO" id="GO:0016556">
    <property type="term" value="P:mRNA modification"/>
    <property type="evidence" value="ECO:0007669"/>
    <property type="project" value="UniProtKB-UniRule"/>
</dbReference>
<dbReference type="InterPro" id="IPR002877">
    <property type="entry name" value="RNA_MeTrfase_FtsJ_dom"/>
</dbReference>
<keyword evidence="1" id="KW-0539">Nucleus</keyword>
<dbReference type="GO" id="GO:0006370">
    <property type="term" value="P:7-methylguanosine mRNA capping"/>
    <property type="evidence" value="ECO:0007669"/>
    <property type="project" value="UniProtKB-UniRule"/>
</dbReference>
<feature type="compositionally biased region" description="Polar residues" evidence="2">
    <location>
        <begin position="110"/>
        <end position="123"/>
    </location>
</feature>
<evidence type="ECO:0000256" key="1">
    <source>
        <dbReference type="RuleBase" id="RU368012"/>
    </source>
</evidence>
<feature type="compositionally biased region" description="Basic and acidic residues" evidence="2">
    <location>
        <begin position="55"/>
        <end position="65"/>
    </location>
</feature>
<comment type="function">
    <text evidence="1">S-adenosyl-L-methionine-dependent methyltransferase that mediates RNA cap1 2'-O-ribose methylation to the 5'-cap structure of RNAs. Methylates the ribose of the first nucleotide of a m(7)GpppG-capped mRNA to produce m(7)GpppNmp (cap1).</text>
</comment>
<name>A0A367J3Z9_RHIST</name>
<dbReference type="InterPro" id="IPR029063">
    <property type="entry name" value="SAM-dependent_MTases_sf"/>
</dbReference>
<evidence type="ECO:0000256" key="2">
    <source>
        <dbReference type="SAM" id="MobiDB-lite"/>
    </source>
</evidence>
<dbReference type="STRING" id="4846.A0A367J3Z9"/>